<feature type="transmembrane region" description="Helical" evidence="1">
    <location>
        <begin position="38"/>
        <end position="56"/>
    </location>
</feature>
<accession>A0A3L6Q132</accession>
<evidence type="ECO:0000313" key="2">
    <source>
        <dbReference type="EMBL" id="RLM66050.1"/>
    </source>
</evidence>
<keyword evidence="1" id="KW-1133">Transmembrane helix</keyword>
<gene>
    <name evidence="2" type="ORF">C2845_PM16G12220</name>
</gene>
<evidence type="ECO:0000313" key="3">
    <source>
        <dbReference type="Proteomes" id="UP000275267"/>
    </source>
</evidence>
<organism evidence="2 3">
    <name type="scientific">Panicum miliaceum</name>
    <name type="common">Proso millet</name>
    <name type="synonym">Broomcorn millet</name>
    <dbReference type="NCBI Taxonomy" id="4540"/>
    <lineage>
        <taxon>Eukaryota</taxon>
        <taxon>Viridiplantae</taxon>
        <taxon>Streptophyta</taxon>
        <taxon>Embryophyta</taxon>
        <taxon>Tracheophyta</taxon>
        <taxon>Spermatophyta</taxon>
        <taxon>Magnoliopsida</taxon>
        <taxon>Liliopsida</taxon>
        <taxon>Poales</taxon>
        <taxon>Poaceae</taxon>
        <taxon>PACMAD clade</taxon>
        <taxon>Panicoideae</taxon>
        <taxon>Panicodae</taxon>
        <taxon>Paniceae</taxon>
        <taxon>Panicinae</taxon>
        <taxon>Panicum</taxon>
        <taxon>Panicum sect. Panicum</taxon>
    </lineage>
</organism>
<dbReference type="OrthoDB" id="1925356at2759"/>
<dbReference type="PANTHER" id="PTHR36367">
    <property type="entry name" value="TRANSMEMBRANE PROTEIN"/>
    <property type="match status" value="1"/>
</dbReference>
<evidence type="ECO:0000256" key="1">
    <source>
        <dbReference type="SAM" id="Phobius"/>
    </source>
</evidence>
<proteinExistence type="predicted"/>
<dbReference type="AlphaFoldDB" id="A0A3L6Q132"/>
<feature type="transmembrane region" description="Helical" evidence="1">
    <location>
        <begin position="68"/>
        <end position="88"/>
    </location>
</feature>
<dbReference type="Proteomes" id="UP000275267">
    <property type="component" value="Unassembled WGS sequence"/>
</dbReference>
<dbReference type="STRING" id="4540.A0A3L6Q132"/>
<dbReference type="PANTHER" id="PTHR36367:SF2">
    <property type="entry name" value="TRANSMEMBRANE PROTEIN"/>
    <property type="match status" value="1"/>
</dbReference>
<dbReference type="EMBL" id="PQIB02000015">
    <property type="protein sequence ID" value="RLM66050.1"/>
    <property type="molecule type" value="Genomic_DNA"/>
</dbReference>
<sequence>MVQDDPVSAISQATISDLIGLSLSTSSSFLCSSPMAEGLFNSVIAWTLMLAPLLFVDSGRDRYKGSLEALWGFQMLLTNTFLVTYMAIRLNAPGCRPVPATKVTTGFSYG</sequence>
<name>A0A3L6Q132_PANMI</name>
<keyword evidence="3" id="KW-1185">Reference proteome</keyword>
<comment type="caution">
    <text evidence="2">The sequence shown here is derived from an EMBL/GenBank/DDBJ whole genome shotgun (WGS) entry which is preliminary data.</text>
</comment>
<reference evidence="3" key="1">
    <citation type="journal article" date="2019" name="Nat. Commun.">
        <title>The genome of broomcorn millet.</title>
        <authorList>
            <person name="Zou C."/>
            <person name="Miki D."/>
            <person name="Li D."/>
            <person name="Tang Q."/>
            <person name="Xiao L."/>
            <person name="Rajput S."/>
            <person name="Deng P."/>
            <person name="Jia W."/>
            <person name="Huang R."/>
            <person name="Zhang M."/>
            <person name="Sun Y."/>
            <person name="Hu J."/>
            <person name="Fu X."/>
            <person name="Schnable P.S."/>
            <person name="Li F."/>
            <person name="Zhang H."/>
            <person name="Feng B."/>
            <person name="Zhu X."/>
            <person name="Liu R."/>
            <person name="Schnable J.C."/>
            <person name="Zhu J.-K."/>
            <person name="Zhang H."/>
        </authorList>
    </citation>
    <scope>NUCLEOTIDE SEQUENCE [LARGE SCALE GENOMIC DNA]</scope>
</reference>
<keyword evidence="1" id="KW-0812">Transmembrane</keyword>
<keyword evidence="1" id="KW-0472">Membrane</keyword>
<protein>
    <submittedName>
        <fullName evidence="2">Uncharacterized protein</fullName>
    </submittedName>
</protein>